<reference evidence="3 4" key="1">
    <citation type="submission" date="2019-07" db="EMBL/GenBank/DDBJ databases">
        <title>R&amp;d 2014.</title>
        <authorList>
            <person name="Klenk H.-P."/>
        </authorList>
    </citation>
    <scope>NUCLEOTIDE SEQUENCE [LARGE SCALE GENOMIC DNA]</scope>
    <source>
        <strain evidence="3 4">DSM 43194</strain>
    </source>
</reference>
<proteinExistence type="predicted"/>
<dbReference type="RefSeq" id="WP_084705794.1">
    <property type="nucleotide sequence ID" value="NZ_JOIJ01000006.1"/>
</dbReference>
<keyword evidence="1" id="KW-0732">Signal</keyword>
<evidence type="ECO:0000259" key="2">
    <source>
        <dbReference type="SMART" id="SM00062"/>
    </source>
</evidence>
<dbReference type="Proteomes" id="UP000317303">
    <property type="component" value="Unassembled WGS sequence"/>
</dbReference>
<dbReference type="OrthoDB" id="8454826at2"/>
<dbReference type="PANTHER" id="PTHR35936:SF17">
    <property type="entry name" value="ARGININE-BINDING EXTRACELLULAR PROTEIN ARTP"/>
    <property type="match status" value="1"/>
</dbReference>
<organism evidence="3 4">
    <name type="scientific">Prauserella rugosa</name>
    <dbReference type="NCBI Taxonomy" id="43354"/>
    <lineage>
        <taxon>Bacteria</taxon>
        <taxon>Bacillati</taxon>
        <taxon>Actinomycetota</taxon>
        <taxon>Actinomycetes</taxon>
        <taxon>Pseudonocardiales</taxon>
        <taxon>Pseudonocardiaceae</taxon>
        <taxon>Prauserella</taxon>
    </lineage>
</organism>
<dbReference type="SUPFAM" id="SSF53850">
    <property type="entry name" value="Periplasmic binding protein-like II"/>
    <property type="match status" value="1"/>
</dbReference>
<dbReference type="InterPro" id="IPR001638">
    <property type="entry name" value="Solute-binding_3/MltF_N"/>
</dbReference>
<keyword evidence="4" id="KW-1185">Reference proteome</keyword>
<dbReference type="EMBL" id="VLJV01000001">
    <property type="protein sequence ID" value="TWH18718.1"/>
    <property type="molecule type" value="Genomic_DNA"/>
</dbReference>
<evidence type="ECO:0000313" key="3">
    <source>
        <dbReference type="EMBL" id="TWH18718.1"/>
    </source>
</evidence>
<gene>
    <name evidence="3" type="ORF">JD82_00539</name>
</gene>
<dbReference type="PANTHER" id="PTHR35936">
    <property type="entry name" value="MEMBRANE-BOUND LYTIC MUREIN TRANSGLYCOSYLASE F"/>
    <property type="match status" value="1"/>
</dbReference>
<comment type="caution">
    <text evidence="3">The sequence shown here is derived from an EMBL/GenBank/DDBJ whole genome shotgun (WGS) entry which is preliminary data.</text>
</comment>
<accession>A0A660C593</accession>
<evidence type="ECO:0000256" key="1">
    <source>
        <dbReference type="ARBA" id="ARBA00022729"/>
    </source>
</evidence>
<dbReference type="CDD" id="cd13530">
    <property type="entry name" value="PBP2_peptides_like"/>
    <property type="match status" value="1"/>
</dbReference>
<evidence type="ECO:0000313" key="4">
    <source>
        <dbReference type="Proteomes" id="UP000317303"/>
    </source>
</evidence>
<feature type="domain" description="Solute-binding protein family 3/N-terminal" evidence="2">
    <location>
        <begin position="59"/>
        <end position="284"/>
    </location>
</feature>
<dbReference type="Gene3D" id="3.40.190.10">
    <property type="entry name" value="Periplasmic binding protein-like II"/>
    <property type="match status" value="2"/>
</dbReference>
<dbReference type="SMART" id="SM00062">
    <property type="entry name" value="PBPb"/>
    <property type="match status" value="1"/>
</dbReference>
<dbReference type="AlphaFoldDB" id="A0A660C593"/>
<name>A0A660C593_9PSEU</name>
<dbReference type="Pfam" id="PF00497">
    <property type="entry name" value="SBP_bac_3"/>
    <property type="match status" value="1"/>
</dbReference>
<protein>
    <submittedName>
        <fullName evidence="3">Amino acid ABC transporter substrate-binding protein (PAAT family)</fullName>
    </submittedName>
</protein>
<dbReference type="PROSITE" id="PS51257">
    <property type="entry name" value="PROKAR_LIPOPROTEIN"/>
    <property type="match status" value="1"/>
</dbReference>
<sequence length="292" mass="31131">MFRLRQSTRAAGNQRFTPVLLVGITSLIAAGACGLPGTGSTVPEDCKPTADVQTLNEGELTVLVAEHPPFVSMSGNELTGIDGELINDIAADLCLELNVRSTSFSAVIEGLKTGRADLSAGNWTLDDERRRLFEVSDGVYTSGMGIVTRDRGWSAVGDLQGKSLGTPQGYLWVDQLNDVYGADNVRQYQTDTAVLDDVKAGRIEAGVVSLAANTWRLRQDQYAGLTMTEMKPTRHIPYTQDPATSVALIAKGNTALKKATNTAIKDYYTSGKLGKALEKAGLDPDTAYPGGA</sequence>